<dbReference type="AlphaFoldDB" id="A0A183I9J7"/>
<dbReference type="WBParaSite" id="SBAD_0000030801-mRNA-1">
    <property type="protein sequence ID" value="SBAD_0000030801-mRNA-1"/>
    <property type="gene ID" value="SBAD_0000030801"/>
</dbReference>
<evidence type="ECO:0000256" key="1">
    <source>
        <dbReference type="SAM" id="MobiDB-lite"/>
    </source>
</evidence>
<accession>A0A183I9J7</accession>
<evidence type="ECO:0000313" key="3">
    <source>
        <dbReference type="Proteomes" id="UP000270296"/>
    </source>
</evidence>
<reference evidence="2 3" key="2">
    <citation type="submission" date="2018-11" db="EMBL/GenBank/DDBJ databases">
        <authorList>
            <consortium name="Pathogen Informatics"/>
        </authorList>
    </citation>
    <scope>NUCLEOTIDE SEQUENCE [LARGE SCALE GENOMIC DNA]</scope>
</reference>
<feature type="region of interest" description="Disordered" evidence="1">
    <location>
        <begin position="17"/>
        <end position="45"/>
    </location>
</feature>
<evidence type="ECO:0000313" key="2">
    <source>
        <dbReference type="EMBL" id="VDO81926.1"/>
    </source>
</evidence>
<gene>
    <name evidence="2" type="ORF">SBAD_LOCUS290</name>
</gene>
<evidence type="ECO:0000313" key="4">
    <source>
        <dbReference type="WBParaSite" id="SBAD_0000030801-mRNA-1"/>
    </source>
</evidence>
<name>A0A183I9J7_9BILA</name>
<protein>
    <submittedName>
        <fullName evidence="2 4">Uncharacterized protein</fullName>
    </submittedName>
</protein>
<organism evidence="4">
    <name type="scientific">Soboliphyme baturini</name>
    <dbReference type="NCBI Taxonomy" id="241478"/>
    <lineage>
        <taxon>Eukaryota</taxon>
        <taxon>Metazoa</taxon>
        <taxon>Ecdysozoa</taxon>
        <taxon>Nematoda</taxon>
        <taxon>Enoplea</taxon>
        <taxon>Dorylaimia</taxon>
        <taxon>Dioctophymatida</taxon>
        <taxon>Dioctophymatoidea</taxon>
        <taxon>Soboliphymatidae</taxon>
        <taxon>Soboliphyme</taxon>
    </lineage>
</organism>
<dbReference type="EMBL" id="UZAM01000589">
    <property type="protein sequence ID" value="VDO81926.1"/>
    <property type="molecule type" value="Genomic_DNA"/>
</dbReference>
<dbReference type="Proteomes" id="UP000270296">
    <property type="component" value="Unassembled WGS sequence"/>
</dbReference>
<keyword evidence="3" id="KW-1185">Reference proteome</keyword>
<sequence length="75" mass="8696">MCLSLYVRWQRDQHRRKLLRPSRSSRNDCQRNNERQATYVSGSHQPDSHLLGFGGAGRKDQLLNSTLLKVLNFAL</sequence>
<feature type="compositionally biased region" description="Basic and acidic residues" evidence="1">
    <location>
        <begin position="25"/>
        <end position="34"/>
    </location>
</feature>
<proteinExistence type="predicted"/>
<reference evidence="4" key="1">
    <citation type="submission" date="2016-06" db="UniProtKB">
        <authorList>
            <consortium name="WormBaseParasite"/>
        </authorList>
    </citation>
    <scope>IDENTIFICATION</scope>
</reference>
<feature type="compositionally biased region" description="Polar residues" evidence="1">
    <location>
        <begin position="35"/>
        <end position="45"/>
    </location>
</feature>